<reference evidence="2 3" key="1">
    <citation type="journal article" date="2019" name="Commun. Biol.">
        <title>The bagworm genome reveals a unique fibroin gene that provides high tensile strength.</title>
        <authorList>
            <person name="Kono N."/>
            <person name="Nakamura H."/>
            <person name="Ohtoshi R."/>
            <person name="Tomita M."/>
            <person name="Numata K."/>
            <person name="Arakawa K."/>
        </authorList>
    </citation>
    <scope>NUCLEOTIDE SEQUENCE [LARGE SCALE GENOMIC DNA]</scope>
</reference>
<organism evidence="2 3">
    <name type="scientific">Eumeta variegata</name>
    <name type="common">Bagworm moth</name>
    <name type="synonym">Eumeta japonica</name>
    <dbReference type="NCBI Taxonomy" id="151549"/>
    <lineage>
        <taxon>Eukaryota</taxon>
        <taxon>Metazoa</taxon>
        <taxon>Ecdysozoa</taxon>
        <taxon>Arthropoda</taxon>
        <taxon>Hexapoda</taxon>
        <taxon>Insecta</taxon>
        <taxon>Pterygota</taxon>
        <taxon>Neoptera</taxon>
        <taxon>Endopterygota</taxon>
        <taxon>Lepidoptera</taxon>
        <taxon>Glossata</taxon>
        <taxon>Ditrysia</taxon>
        <taxon>Tineoidea</taxon>
        <taxon>Psychidae</taxon>
        <taxon>Oiketicinae</taxon>
        <taxon>Eumeta</taxon>
    </lineage>
</organism>
<dbReference type="AlphaFoldDB" id="A0A4C1ZMK7"/>
<evidence type="ECO:0000313" key="3">
    <source>
        <dbReference type="Proteomes" id="UP000299102"/>
    </source>
</evidence>
<gene>
    <name evidence="2" type="ORF">EVAR_61943_1</name>
</gene>
<feature type="compositionally biased region" description="Polar residues" evidence="1">
    <location>
        <begin position="118"/>
        <end position="149"/>
    </location>
</feature>
<accession>A0A4C1ZMK7</accession>
<comment type="caution">
    <text evidence="2">The sequence shown here is derived from an EMBL/GenBank/DDBJ whole genome shotgun (WGS) entry which is preliminary data.</text>
</comment>
<protein>
    <submittedName>
        <fullName evidence="2">Uncharacterized protein</fullName>
    </submittedName>
</protein>
<dbReference type="OrthoDB" id="6413693at2759"/>
<feature type="region of interest" description="Disordered" evidence="1">
    <location>
        <begin position="102"/>
        <end position="188"/>
    </location>
</feature>
<evidence type="ECO:0000256" key="1">
    <source>
        <dbReference type="SAM" id="MobiDB-lite"/>
    </source>
</evidence>
<dbReference type="EMBL" id="BGZK01001881">
    <property type="protein sequence ID" value="GBP87755.1"/>
    <property type="molecule type" value="Genomic_DNA"/>
</dbReference>
<keyword evidence="3" id="KW-1185">Reference proteome</keyword>
<feature type="compositionally biased region" description="Low complexity" evidence="1">
    <location>
        <begin position="102"/>
        <end position="117"/>
    </location>
</feature>
<name>A0A4C1ZMK7_EUMVA</name>
<proteinExistence type="predicted"/>
<evidence type="ECO:0000313" key="2">
    <source>
        <dbReference type="EMBL" id="GBP87755.1"/>
    </source>
</evidence>
<dbReference type="Proteomes" id="UP000299102">
    <property type="component" value="Unassembled WGS sequence"/>
</dbReference>
<sequence length="188" mass="19538">MRSDNRWACASRRRRPMRCFMISPGCIDRGNYILGVNTSLANRIPNGVLSSVDVRFAATYGNPHLRTATTLGFPNTVNTAKPASTPAPPPYSSVRSSVIIPSGTSSHSITSPSLASPQCATSPITTSTVSTDSTQPQVATSTATPQSPSAHYILAPSNRAVGNATVTKKGYNSRGGSVVAKLGSDDGA</sequence>